<name>A0ABV5BEE0_9BACL</name>
<keyword evidence="6 7" id="KW-0472">Membrane</keyword>
<protein>
    <submittedName>
        <fullName evidence="9">ABC transporter permease</fullName>
    </submittedName>
</protein>
<keyword evidence="4 7" id="KW-0812">Transmembrane</keyword>
<evidence type="ECO:0000256" key="3">
    <source>
        <dbReference type="ARBA" id="ARBA00022475"/>
    </source>
</evidence>
<feature type="transmembrane region" description="Helical" evidence="7">
    <location>
        <begin position="287"/>
        <end position="306"/>
    </location>
</feature>
<dbReference type="RefSeq" id="WP_375527800.1">
    <property type="nucleotide sequence ID" value="NZ_JBHILM010000035.1"/>
</dbReference>
<feature type="transmembrane region" description="Helical" evidence="7">
    <location>
        <begin position="21"/>
        <end position="38"/>
    </location>
</feature>
<dbReference type="InterPro" id="IPR051393">
    <property type="entry name" value="ABC_transporter_permease"/>
</dbReference>
<proteinExistence type="inferred from homology"/>
<comment type="caution">
    <text evidence="9">The sequence shown here is derived from an EMBL/GenBank/DDBJ whole genome shotgun (WGS) entry which is preliminary data.</text>
</comment>
<reference evidence="9 10" key="1">
    <citation type="submission" date="2024-09" db="EMBL/GenBank/DDBJ databases">
        <authorList>
            <person name="Ruan L."/>
        </authorList>
    </citation>
    <scope>NUCLEOTIDE SEQUENCE [LARGE SCALE GENOMIC DNA]</scope>
    <source>
        <strain evidence="9 10">D33</strain>
    </source>
</reference>
<evidence type="ECO:0000256" key="6">
    <source>
        <dbReference type="ARBA" id="ARBA00023136"/>
    </source>
</evidence>
<dbReference type="CDD" id="cd06261">
    <property type="entry name" value="TM_PBP2"/>
    <property type="match status" value="1"/>
</dbReference>
<feature type="transmembrane region" description="Helical" evidence="7">
    <location>
        <begin position="121"/>
        <end position="144"/>
    </location>
</feature>
<sequence>MAANGIKQLAVKEKKKKRWKQFLPVYVMILPGLLYLLINNYFPMFGVIIAFKKLNFSDGIFGSPWSRLDNFKFLFATNDAWVITRNTILYNVAFFIVGTIAAIAMAILLNEIRSKFASKAYQSVILLPYLMSWVVVSYLGYAFLSSETGLINNSILEPLGKDPINWYMDKTYWPLILILVNTWKGIGYSMIIYLASIVGINQDYYEAATIDGASKWKQIKHITIPLLKPTFITLFILSVGQIFRSDFGLFYQMPQNSGALYSVTRTLDVYVYQALLRNSDYGMSSAASFYQSIVGFILILAANFFIKKYNRDNALF</sequence>
<dbReference type="PANTHER" id="PTHR30193:SF44">
    <property type="entry name" value="LACTOSE TRANSPORT SYSTEM PERMEASE PROTEIN LACF"/>
    <property type="match status" value="1"/>
</dbReference>
<dbReference type="InterPro" id="IPR035906">
    <property type="entry name" value="MetI-like_sf"/>
</dbReference>
<evidence type="ECO:0000256" key="2">
    <source>
        <dbReference type="ARBA" id="ARBA00022448"/>
    </source>
</evidence>
<keyword evidence="5 7" id="KW-1133">Transmembrane helix</keyword>
<evidence type="ECO:0000256" key="4">
    <source>
        <dbReference type="ARBA" id="ARBA00022692"/>
    </source>
</evidence>
<organism evidence="9 10">
    <name type="scientific">Paenibacillus terreus</name>
    <dbReference type="NCBI Taxonomy" id="1387834"/>
    <lineage>
        <taxon>Bacteria</taxon>
        <taxon>Bacillati</taxon>
        <taxon>Bacillota</taxon>
        <taxon>Bacilli</taxon>
        <taxon>Bacillales</taxon>
        <taxon>Paenibacillaceae</taxon>
        <taxon>Paenibacillus</taxon>
    </lineage>
</organism>
<keyword evidence="3" id="KW-1003">Cell membrane</keyword>
<evidence type="ECO:0000256" key="7">
    <source>
        <dbReference type="RuleBase" id="RU363032"/>
    </source>
</evidence>
<keyword evidence="10" id="KW-1185">Reference proteome</keyword>
<feature type="transmembrane region" description="Helical" evidence="7">
    <location>
        <begin position="222"/>
        <end position="243"/>
    </location>
</feature>
<feature type="transmembrane region" description="Helical" evidence="7">
    <location>
        <begin position="88"/>
        <end position="109"/>
    </location>
</feature>
<dbReference type="PANTHER" id="PTHR30193">
    <property type="entry name" value="ABC TRANSPORTER PERMEASE PROTEIN"/>
    <property type="match status" value="1"/>
</dbReference>
<dbReference type="SUPFAM" id="SSF161098">
    <property type="entry name" value="MetI-like"/>
    <property type="match status" value="1"/>
</dbReference>
<evidence type="ECO:0000256" key="5">
    <source>
        <dbReference type="ARBA" id="ARBA00022989"/>
    </source>
</evidence>
<dbReference type="Proteomes" id="UP001580407">
    <property type="component" value="Unassembled WGS sequence"/>
</dbReference>
<dbReference type="EMBL" id="JBHILM010000035">
    <property type="protein sequence ID" value="MFB5684081.1"/>
    <property type="molecule type" value="Genomic_DNA"/>
</dbReference>
<gene>
    <name evidence="9" type="ORF">ACE3NQ_24535</name>
</gene>
<feature type="transmembrane region" description="Helical" evidence="7">
    <location>
        <begin position="172"/>
        <end position="201"/>
    </location>
</feature>
<evidence type="ECO:0000256" key="1">
    <source>
        <dbReference type="ARBA" id="ARBA00004651"/>
    </source>
</evidence>
<accession>A0ABV5BEE0</accession>
<dbReference type="Pfam" id="PF00528">
    <property type="entry name" value="BPD_transp_1"/>
    <property type="match status" value="1"/>
</dbReference>
<dbReference type="InterPro" id="IPR000515">
    <property type="entry name" value="MetI-like"/>
</dbReference>
<comment type="subcellular location">
    <subcellularLocation>
        <location evidence="1 7">Cell membrane</location>
        <topology evidence="1 7">Multi-pass membrane protein</topology>
    </subcellularLocation>
</comment>
<dbReference type="Gene3D" id="1.10.3720.10">
    <property type="entry name" value="MetI-like"/>
    <property type="match status" value="1"/>
</dbReference>
<evidence type="ECO:0000313" key="10">
    <source>
        <dbReference type="Proteomes" id="UP001580407"/>
    </source>
</evidence>
<evidence type="ECO:0000313" key="9">
    <source>
        <dbReference type="EMBL" id="MFB5684081.1"/>
    </source>
</evidence>
<keyword evidence="2 7" id="KW-0813">Transport</keyword>
<comment type="similarity">
    <text evidence="7">Belongs to the binding-protein-dependent transport system permease family.</text>
</comment>
<evidence type="ECO:0000259" key="8">
    <source>
        <dbReference type="PROSITE" id="PS50928"/>
    </source>
</evidence>
<dbReference type="PROSITE" id="PS50928">
    <property type="entry name" value="ABC_TM1"/>
    <property type="match status" value="1"/>
</dbReference>
<feature type="domain" description="ABC transmembrane type-1" evidence="8">
    <location>
        <begin position="84"/>
        <end position="302"/>
    </location>
</feature>